<dbReference type="EMBL" id="CP133548">
    <property type="protein sequence ID" value="WMS85584.1"/>
    <property type="molecule type" value="Genomic_DNA"/>
</dbReference>
<name>A0AA51X5C1_9GAMM</name>
<evidence type="ECO:0000313" key="3">
    <source>
        <dbReference type="Proteomes" id="UP001239782"/>
    </source>
</evidence>
<dbReference type="Proteomes" id="UP001239782">
    <property type="component" value="Chromosome"/>
</dbReference>
<dbReference type="RefSeq" id="WP_309200737.1">
    <property type="nucleotide sequence ID" value="NZ_CP133548.1"/>
</dbReference>
<dbReference type="InterPro" id="IPR002575">
    <property type="entry name" value="Aminoglycoside_PTrfase"/>
</dbReference>
<keyword evidence="3" id="KW-1185">Reference proteome</keyword>
<dbReference type="SUPFAM" id="SSF56112">
    <property type="entry name" value="Protein kinase-like (PK-like)"/>
    <property type="match status" value="1"/>
</dbReference>
<reference evidence="2 3" key="1">
    <citation type="submission" date="2023-08" db="EMBL/GenBank/DDBJ databases">
        <title>Pleionea litopenaei sp. nov., isolated from stomach of juvenile Litopenaeus vannamei.</title>
        <authorList>
            <person name="Rho A.M."/>
            <person name="Hwang C.Y."/>
        </authorList>
    </citation>
    <scope>NUCLEOTIDE SEQUENCE [LARGE SCALE GENOMIC DNA]</scope>
    <source>
        <strain evidence="2 3">HL-JVS1</strain>
    </source>
</reference>
<dbReference type="AlphaFoldDB" id="A0AA51X5C1"/>
<protein>
    <submittedName>
        <fullName evidence="2">Phosphotransferase</fullName>
    </submittedName>
</protein>
<dbReference type="KEGG" id="plei:Q9312_10200"/>
<accession>A0AA51X5C1</accession>
<dbReference type="Gene3D" id="3.90.1200.10">
    <property type="match status" value="1"/>
</dbReference>
<sequence length="284" mass="32190">MNPCPLAPLIERGFLSQQARLIKQFPSASNQCYLITDIAISQKINECVAATSEESLKEQGQQAPKASDGLFYWVLKIFRTDRLSFDFQSLLKLNASIAAQQLTPPIVRSDASHRCVLMPYRSAGTIAQSSISDTEKLYSLAQALVRAHQSDLSFSSIDLTQEIEWYANQLNPNHPLLSERLGLPELPKSAMENLVPCHMDPSWENLLINGEWLDWEYARQAPALFDIAAAATINRLTETQVKILFNYYSDRTKIEGNFEGTFDDIQKLILWSDWLNRAWFELAS</sequence>
<organism evidence="2 3">
    <name type="scientific">Pleionea litopenaei</name>
    <dbReference type="NCBI Taxonomy" id="3070815"/>
    <lineage>
        <taxon>Bacteria</taxon>
        <taxon>Pseudomonadati</taxon>
        <taxon>Pseudomonadota</taxon>
        <taxon>Gammaproteobacteria</taxon>
        <taxon>Oceanospirillales</taxon>
        <taxon>Pleioneaceae</taxon>
        <taxon>Pleionea</taxon>
    </lineage>
</organism>
<proteinExistence type="predicted"/>
<gene>
    <name evidence="2" type="ORF">Q9312_10200</name>
</gene>
<evidence type="ECO:0000259" key="1">
    <source>
        <dbReference type="Pfam" id="PF01636"/>
    </source>
</evidence>
<evidence type="ECO:0000313" key="2">
    <source>
        <dbReference type="EMBL" id="WMS85584.1"/>
    </source>
</evidence>
<feature type="domain" description="Aminoglycoside phosphotransferase" evidence="1">
    <location>
        <begin position="73"/>
        <end position="251"/>
    </location>
</feature>
<dbReference type="Pfam" id="PF01636">
    <property type="entry name" value="APH"/>
    <property type="match status" value="1"/>
</dbReference>
<dbReference type="InterPro" id="IPR011009">
    <property type="entry name" value="Kinase-like_dom_sf"/>
</dbReference>